<comment type="caution">
    <text evidence="1">The sequence shown here is derived from an EMBL/GenBank/DDBJ whole genome shotgun (WGS) entry which is preliminary data.</text>
</comment>
<organism evidence="1 2">
    <name type="scientific">Melia azedarach</name>
    <name type="common">Chinaberry tree</name>
    <dbReference type="NCBI Taxonomy" id="155640"/>
    <lineage>
        <taxon>Eukaryota</taxon>
        <taxon>Viridiplantae</taxon>
        <taxon>Streptophyta</taxon>
        <taxon>Embryophyta</taxon>
        <taxon>Tracheophyta</taxon>
        <taxon>Spermatophyta</taxon>
        <taxon>Magnoliopsida</taxon>
        <taxon>eudicotyledons</taxon>
        <taxon>Gunneridae</taxon>
        <taxon>Pentapetalae</taxon>
        <taxon>rosids</taxon>
        <taxon>malvids</taxon>
        <taxon>Sapindales</taxon>
        <taxon>Meliaceae</taxon>
        <taxon>Melia</taxon>
    </lineage>
</organism>
<proteinExistence type="predicted"/>
<keyword evidence="2" id="KW-1185">Reference proteome</keyword>
<reference evidence="1 2" key="1">
    <citation type="journal article" date="2023" name="Science">
        <title>Complex scaffold remodeling in plant triterpene biosynthesis.</title>
        <authorList>
            <person name="De La Pena R."/>
            <person name="Hodgson H."/>
            <person name="Liu J.C."/>
            <person name="Stephenson M.J."/>
            <person name="Martin A.C."/>
            <person name="Owen C."/>
            <person name="Harkess A."/>
            <person name="Leebens-Mack J."/>
            <person name="Jimenez L.E."/>
            <person name="Osbourn A."/>
            <person name="Sattely E.S."/>
        </authorList>
    </citation>
    <scope>NUCLEOTIDE SEQUENCE [LARGE SCALE GENOMIC DNA]</scope>
    <source>
        <strain evidence="2">cv. JPN11</strain>
        <tissue evidence="1">Leaf</tissue>
    </source>
</reference>
<accession>A0ACC1XSK1</accession>
<name>A0ACC1XSK1_MELAZ</name>
<evidence type="ECO:0000313" key="1">
    <source>
        <dbReference type="EMBL" id="KAJ4713912.1"/>
    </source>
</evidence>
<dbReference type="Proteomes" id="UP001164539">
    <property type="component" value="Chromosome 8"/>
</dbReference>
<evidence type="ECO:0000313" key="2">
    <source>
        <dbReference type="Proteomes" id="UP001164539"/>
    </source>
</evidence>
<gene>
    <name evidence="1" type="ORF">OWV82_015943</name>
</gene>
<protein>
    <submittedName>
        <fullName evidence="1">FAD-dependent urate hydroxylase-like</fullName>
    </submittedName>
</protein>
<dbReference type="EMBL" id="CM051401">
    <property type="protein sequence ID" value="KAJ4713912.1"/>
    <property type="molecule type" value="Genomic_DNA"/>
</dbReference>
<sequence>MNVVGEEIDIVIAGAGICGLSTSLALHRKGIKSVVLERSERLRETGSGIAILANGWRALDQLGVASKLRQTSFLIQGLKWILINYCIHV</sequence>